<reference evidence="1 2" key="1">
    <citation type="journal article" date="2021" name="Nat. Commun.">
        <title>Genetic determinants of endophytism in the Arabidopsis root mycobiome.</title>
        <authorList>
            <person name="Mesny F."/>
            <person name="Miyauchi S."/>
            <person name="Thiergart T."/>
            <person name="Pickel B."/>
            <person name="Atanasova L."/>
            <person name="Karlsson M."/>
            <person name="Huettel B."/>
            <person name="Barry K.W."/>
            <person name="Haridas S."/>
            <person name="Chen C."/>
            <person name="Bauer D."/>
            <person name="Andreopoulos W."/>
            <person name="Pangilinan J."/>
            <person name="LaButti K."/>
            <person name="Riley R."/>
            <person name="Lipzen A."/>
            <person name="Clum A."/>
            <person name="Drula E."/>
            <person name="Henrissat B."/>
            <person name="Kohler A."/>
            <person name="Grigoriev I.V."/>
            <person name="Martin F.M."/>
            <person name="Hacquard S."/>
        </authorList>
    </citation>
    <scope>NUCLEOTIDE SEQUENCE [LARGE SCALE GENOMIC DNA]</scope>
    <source>
        <strain evidence="1 2">MPI-SDFR-AT-0079</strain>
    </source>
</reference>
<name>A0ACB7P665_9PEZI</name>
<protein>
    <submittedName>
        <fullName evidence="1">Uncharacterized protein</fullName>
    </submittedName>
</protein>
<gene>
    <name evidence="1" type="ORF">F5144DRAFT_571298</name>
</gene>
<organism evidence="1 2">
    <name type="scientific">Chaetomium tenue</name>
    <dbReference type="NCBI Taxonomy" id="1854479"/>
    <lineage>
        <taxon>Eukaryota</taxon>
        <taxon>Fungi</taxon>
        <taxon>Dikarya</taxon>
        <taxon>Ascomycota</taxon>
        <taxon>Pezizomycotina</taxon>
        <taxon>Sordariomycetes</taxon>
        <taxon>Sordariomycetidae</taxon>
        <taxon>Sordariales</taxon>
        <taxon>Chaetomiaceae</taxon>
        <taxon>Chaetomium</taxon>
    </lineage>
</organism>
<evidence type="ECO:0000313" key="1">
    <source>
        <dbReference type="EMBL" id="KAH6631497.1"/>
    </source>
</evidence>
<sequence length="221" mass="24638">MCIVTRIRYACCESIMDCDPTELPIVGLCQAAIRNGTIRPHRDDSRWTGCSNRNFDDTDHSGFLKPYFPLLCNQCQIDQRFGLVRNNAQKCFEFLEKALFSIEDRRIDIPPQVKTARVRALLLLPEVAICARLSVNPHSTEAQRAQNRTMAEAAYRRYVSALGSLQRIQWIVANHPSSDVAESPAVLMALGSFAPFGVLGNSAQPEAPQSTRSSGSLAQRR</sequence>
<dbReference type="EMBL" id="JAGIZQ010000004">
    <property type="protein sequence ID" value="KAH6631497.1"/>
    <property type="molecule type" value="Genomic_DNA"/>
</dbReference>
<proteinExistence type="predicted"/>
<comment type="caution">
    <text evidence="1">The sequence shown here is derived from an EMBL/GenBank/DDBJ whole genome shotgun (WGS) entry which is preliminary data.</text>
</comment>
<dbReference type="Proteomes" id="UP000724584">
    <property type="component" value="Unassembled WGS sequence"/>
</dbReference>
<keyword evidence="2" id="KW-1185">Reference proteome</keyword>
<accession>A0ACB7P665</accession>
<evidence type="ECO:0000313" key="2">
    <source>
        <dbReference type="Proteomes" id="UP000724584"/>
    </source>
</evidence>